<comment type="caution">
    <text evidence="1">The sequence shown here is derived from an EMBL/GenBank/DDBJ whole genome shotgun (WGS) entry which is preliminary data.</text>
</comment>
<organism evidence="1 2">
    <name type="scientific">candidate division CSSED10-310 bacterium</name>
    <dbReference type="NCBI Taxonomy" id="2855610"/>
    <lineage>
        <taxon>Bacteria</taxon>
        <taxon>Bacteria division CSSED10-310</taxon>
    </lineage>
</organism>
<dbReference type="Gene3D" id="3.30.1660.40">
    <property type="entry name" value="FlgT, N-terminal domain"/>
    <property type="match status" value="1"/>
</dbReference>
<protein>
    <recommendedName>
        <fullName evidence="3">Flagellar assembly protein T N-terminal domain-containing protein</fullName>
    </recommendedName>
</protein>
<dbReference type="EMBL" id="JBHPBY010000422">
    <property type="protein sequence ID" value="MFC1853100.1"/>
    <property type="molecule type" value="Genomic_DNA"/>
</dbReference>
<name>A0ABV6Z3S8_UNCC1</name>
<evidence type="ECO:0000313" key="2">
    <source>
        <dbReference type="Proteomes" id="UP001594351"/>
    </source>
</evidence>
<dbReference type="InterPro" id="IPR038180">
    <property type="entry name" value="FlgT_N_sf"/>
</dbReference>
<sequence length="336" mass="37402">MVKHKLNFKHSLNSISQMCIIIPMILLFSGCASVVPSDRLDSAADVFSEQVTLTVEGVGETRDLALKDALRNAVEQGLGLILESKTEVKNSIVQSDHIITVSEDVVVKYEILDESGANAGLYKIEVKATVDRKKLKTNIQVLLHKHDNPKSMVIMDPDSTSNSKFSRIALRQIINYLTKQNFEVVNRDITEERPKKVRELMNVNNESLTYSELDPQYNADIAWMVTVKVKEGPTVYGLKQFKATIGCQVVYVCSGCMLADVAKSALGVDEEDAVRKSGEVIAEELVDIVKIKFASNTAELMVNLWDLKTHEDAAYFIKGVKKNKWVSGSQTKCTRS</sequence>
<dbReference type="Proteomes" id="UP001594351">
    <property type="component" value="Unassembled WGS sequence"/>
</dbReference>
<keyword evidence="2" id="KW-1185">Reference proteome</keyword>
<reference evidence="1 2" key="1">
    <citation type="submission" date="2024-09" db="EMBL/GenBank/DDBJ databases">
        <title>Laminarin stimulates single cell rates of sulfate reduction while oxygen inhibits transcriptomic activity in coastal marine sediment.</title>
        <authorList>
            <person name="Lindsay M."/>
            <person name="Orcutt B."/>
            <person name="Emerson D."/>
            <person name="Stepanauskas R."/>
            <person name="D'Angelo T."/>
        </authorList>
    </citation>
    <scope>NUCLEOTIDE SEQUENCE [LARGE SCALE GENOMIC DNA]</scope>
    <source>
        <strain evidence="1">SAG AM-311-K15</strain>
    </source>
</reference>
<proteinExistence type="predicted"/>
<evidence type="ECO:0000313" key="1">
    <source>
        <dbReference type="EMBL" id="MFC1853100.1"/>
    </source>
</evidence>
<gene>
    <name evidence="1" type="ORF">ACFL27_23120</name>
</gene>
<accession>A0ABV6Z3S8</accession>
<evidence type="ECO:0008006" key="3">
    <source>
        <dbReference type="Google" id="ProtNLM"/>
    </source>
</evidence>
<dbReference type="PROSITE" id="PS51257">
    <property type="entry name" value="PROKAR_LIPOPROTEIN"/>
    <property type="match status" value="1"/>
</dbReference>